<feature type="region of interest" description="Disordered" evidence="1">
    <location>
        <begin position="162"/>
        <end position="196"/>
    </location>
</feature>
<feature type="compositionally biased region" description="Basic and acidic residues" evidence="1">
    <location>
        <begin position="187"/>
        <end position="196"/>
    </location>
</feature>
<organism evidence="3 4">
    <name type="scientific">Jatrophihabitans telluris</name>
    <dbReference type="NCBI Taxonomy" id="2038343"/>
    <lineage>
        <taxon>Bacteria</taxon>
        <taxon>Bacillati</taxon>
        <taxon>Actinomycetota</taxon>
        <taxon>Actinomycetes</taxon>
        <taxon>Jatrophihabitantales</taxon>
        <taxon>Jatrophihabitantaceae</taxon>
        <taxon>Jatrophihabitans</taxon>
    </lineage>
</organism>
<name>A0ABY4QTL6_9ACTN</name>
<dbReference type="Proteomes" id="UP001056336">
    <property type="component" value="Chromosome"/>
</dbReference>
<dbReference type="EMBL" id="CP097332">
    <property type="protein sequence ID" value="UQX86813.1"/>
    <property type="molecule type" value="Genomic_DNA"/>
</dbReference>
<sequence length="196" mass="21762">MLSVGWLIAAVLVAIVLTLWVSFTLTRLDRLHARVDAAQAALDSQLVRRAAALQHVAEMPGSRLPRQQADQLAEVAQHALAPDQRDRPAAENRLGRALRELAGSVALLPAAAVEELSESATRVVIARRFYNDAVRDTRTLRARRMPRMLHLAGYRELPQYFDIDDSSPFDGPTEGEPDPFPLPVTARPEDRTVEEE</sequence>
<keyword evidence="4" id="KW-1185">Reference proteome</keyword>
<evidence type="ECO:0000313" key="3">
    <source>
        <dbReference type="EMBL" id="UQX86813.1"/>
    </source>
</evidence>
<keyword evidence="2" id="KW-1133">Transmembrane helix</keyword>
<protein>
    <recommendedName>
        <fullName evidence="5">LemA family protein</fullName>
    </recommendedName>
</protein>
<evidence type="ECO:0000313" key="4">
    <source>
        <dbReference type="Proteomes" id="UP001056336"/>
    </source>
</evidence>
<dbReference type="Gene3D" id="1.20.1440.20">
    <property type="entry name" value="LemA-like domain"/>
    <property type="match status" value="1"/>
</dbReference>
<feature type="compositionally biased region" description="Acidic residues" evidence="1">
    <location>
        <begin position="162"/>
        <end position="177"/>
    </location>
</feature>
<keyword evidence="2" id="KW-0812">Transmembrane</keyword>
<evidence type="ECO:0000256" key="1">
    <source>
        <dbReference type="SAM" id="MobiDB-lite"/>
    </source>
</evidence>
<evidence type="ECO:0000256" key="2">
    <source>
        <dbReference type="SAM" id="Phobius"/>
    </source>
</evidence>
<gene>
    <name evidence="3" type="ORF">M6D93_10890</name>
</gene>
<accession>A0ABY4QTL6</accession>
<reference evidence="3" key="2">
    <citation type="submission" date="2022-05" db="EMBL/GenBank/DDBJ databases">
        <authorList>
            <person name="Kim J.-S."/>
            <person name="Lee K."/>
            <person name="Suh M."/>
            <person name="Eom M."/>
            <person name="Kim J.-S."/>
            <person name="Kim D.-S."/>
            <person name="Ko S.-H."/>
            <person name="Shin Y."/>
            <person name="Lee J.-S."/>
        </authorList>
    </citation>
    <scope>NUCLEOTIDE SEQUENCE</scope>
    <source>
        <strain evidence="3">N237</strain>
    </source>
</reference>
<keyword evidence="2" id="KW-0472">Membrane</keyword>
<reference evidence="3" key="1">
    <citation type="journal article" date="2018" name="Int. J. Syst. Evol. Microbiol.">
        <title>Jatrophihabitans telluris sp. nov., isolated from sediment soil of lava forest wetlands and the emended description of the genus Jatrophihabitans.</title>
        <authorList>
            <person name="Lee K.C."/>
            <person name="Suh M.K."/>
            <person name="Eom M.K."/>
            <person name="Kim K.K."/>
            <person name="Kim J.S."/>
            <person name="Kim D.S."/>
            <person name="Ko S.H."/>
            <person name="Shin Y.K."/>
            <person name="Lee J.S."/>
        </authorList>
    </citation>
    <scope>NUCLEOTIDE SEQUENCE</scope>
    <source>
        <strain evidence="3">N237</strain>
    </source>
</reference>
<evidence type="ECO:0008006" key="5">
    <source>
        <dbReference type="Google" id="ProtNLM"/>
    </source>
</evidence>
<feature type="transmembrane region" description="Helical" evidence="2">
    <location>
        <begin position="6"/>
        <end position="25"/>
    </location>
</feature>
<dbReference type="InterPro" id="IPR023353">
    <property type="entry name" value="LemA-like_dom_sf"/>
</dbReference>
<dbReference type="RefSeq" id="WP_249769198.1">
    <property type="nucleotide sequence ID" value="NZ_CP097332.1"/>
</dbReference>
<proteinExistence type="predicted"/>
<dbReference type="SUPFAM" id="SSF140478">
    <property type="entry name" value="LemA-like"/>
    <property type="match status" value="1"/>
</dbReference>